<dbReference type="Proteomes" id="UP000543836">
    <property type="component" value="Unassembled WGS sequence"/>
</dbReference>
<evidence type="ECO:0000313" key="1">
    <source>
        <dbReference type="EMBL" id="MBB4566333.1"/>
    </source>
</evidence>
<dbReference type="EMBL" id="JACIIG010000001">
    <property type="protein sequence ID" value="MBB4566333.1"/>
    <property type="molecule type" value="Genomic_DNA"/>
</dbReference>
<comment type="caution">
    <text evidence="1">The sequence shown here is derived from an EMBL/GenBank/DDBJ whole genome shotgun (WGS) entry which is preliminary data.</text>
</comment>
<reference evidence="1 2" key="1">
    <citation type="submission" date="2020-08" db="EMBL/GenBank/DDBJ databases">
        <title>Genomic Encyclopedia of Type Strains, Phase IV (KMG-V): Genome sequencing to study the core and pangenomes of soil and plant-associated prokaryotes.</title>
        <authorList>
            <person name="Whitman W."/>
        </authorList>
    </citation>
    <scope>NUCLEOTIDE SEQUENCE [LARGE SCALE GENOMIC DNA]</scope>
    <source>
        <strain evidence="1 2">SEMIA 492</strain>
    </source>
</reference>
<dbReference type="OrthoDB" id="7352262at2"/>
<gene>
    <name evidence="1" type="ORF">GGE60_000421</name>
</gene>
<sequence>MPDEQRPEPRTEVIESASSGRIDFEPAGVNEHVIAAAPYETVLAGLAKIA</sequence>
<accession>A0A7W6ZPE8</accession>
<organism evidence="1 2">
    <name type="scientific">Rhizobium leucaenae</name>
    <dbReference type="NCBI Taxonomy" id="29450"/>
    <lineage>
        <taxon>Bacteria</taxon>
        <taxon>Pseudomonadati</taxon>
        <taxon>Pseudomonadota</taxon>
        <taxon>Alphaproteobacteria</taxon>
        <taxon>Hyphomicrobiales</taxon>
        <taxon>Rhizobiaceae</taxon>
        <taxon>Rhizobium/Agrobacterium group</taxon>
        <taxon>Rhizobium</taxon>
    </lineage>
</organism>
<name>A0A7W6ZPE8_9HYPH</name>
<dbReference type="RefSeq" id="WP_154668673.1">
    <property type="nucleotide sequence ID" value="NZ_JACIIG010000001.1"/>
</dbReference>
<keyword evidence="2" id="KW-1185">Reference proteome</keyword>
<evidence type="ECO:0000313" key="2">
    <source>
        <dbReference type="Proteomes" id="UP000543836"/>
    </source>
</evidence>
<protein>
    <submittedName>
        <fullName evidence="1">Uncharacterized protein</fullName>
    </submittedName>
</protein>
<dbReference type="AlphaFoldDB" id="A0A7W6ZPE8"/>
<proteinExistence type="predicted"/>